<dbReference type="PhylomeDB" id="B1L3L1"/>
<dbReference type="PANTHER" id="PTHR42241:SF2">
    <property type="entry name" value="HYPOTHETICAL MEMBRANE PROTEIN, CONSERVED, DUF998 FAMILY"/>
    <property type="match status" value="1"/>
</dbReference>
<dbReference type="AlphaFoldDB" id="B1L3L1"/>
<feature type="transmembrane region" description="Helical" evidence="1">
    <location>
        <begin position="76"/>
        <end position="95"/>
    </location>
</feature>
<dbReference type="InParanoid" id="B1L3L1"/>
<dbReference type="GeneID" id="6093570"/>
<dbReference type="OrthoDB" id="103507at2157"/>
<dbReference type="EMBL" id="CP000968">
    <property type="protein sequence ID" value="ACB07040.1"/>
    <property type="molecule type" value="Genomic_DNA"/>
</dbReference>
<dbReference type="KEGG" id="kcr:Kcr_0282"/>
<dbReference type="STRING" id="374847.Kcr_0282"/>
<gene>
    <name evidence="2" type="ordered locus">Kcr_0282</name>
</gene>
<feature type="transmembrane region" description="Helical" evidence="1">
    <location>
        <begin position="133"/>
        <end position="150"/>
    </location>
</feature>
<feature type="transmembrane region" description="Helical" evidence="1">
    <location>
        <begin position="156"/>
        <end position="178"/>
    </location>
</feature>
<accession>B1L3L1</accession>
<feature type="transmembrane region" description="Helical" evidence="1">
    <location>
        <begin position="107"/>
        <end position="126"/>
    </location>
</feature>
<evidence type="ECO:0000313" key="2">
    <source>
        <dbReference type="EMBL" id="ACB07040.1"/>
    </source>
</evidence>
<dbReference type="Proteomes" id="UP000001686">
    <property type="component" value="Chromosome"/>
</dbReference>
<protein>
    <recommendedName>
        <fullName evidence="4">DUF998 domain-containing protein</fullName>
    </recommendedName>
</protein>
<dbReference type="eggNOG" id="arCOG02008">
    <property type="taxonomic scope" value="Archaea"/>
</dbReference>
<evidence type="ECO:0000256" key="1">
    <source>
        <dbReference type="SAM" id="Phobius"/>
    </source>
</evidence>
<keyword evidence="1" id="KW-0472">Membrane</keyword>
<dbReference type="Pfam" id="PF06197">
    <property type="entry name" value="DUF998"/>
    <property type="match status" value="1"/>
</dbReference>
<dbReference type="EnsemblBacteria" id="ACB07040">
    <property type="protein sequence ID" value="ACB07040"/>
    <property type="gene ID" value="Kcr_0282"/>
</dbReference>
<dbReference type="PANTHER" id="PTHR42241">
    <property type="entry name" value="HYPOTHETICAL MEMBRANE PROTEIN, CONSERVED, DUF998 FAMILY"/>
    <property type="match status" value="1"/>
</dbReference>
<organism evidence="2 3">
    <name type="scientific">Korarchaeum cryptofilum (strain OPF8)</name>
    <dbReference type="NCBI Taxonomy" id="374847"/>
    <lineage>
        <taxon>Archaea</taxon>
        <taxon>Thermoproteota</taxon>
        <taxon>Candidatus Korarchaeia</taxon>
        <taxon>Candidatus Korarchaeales</taxon>
        <taxon>Candidatus Korarchaeaceae</taxon>
        <taxon>Candidatus Korarchaeum</taxon>
    </lineage>
</organism>
<dbReference type="RefSeq" id="WP_012308937.1">
    <property type="nucleotide sequence ID" value="NC_010482.1"/>
</dbReference>
<proteinExistence type="predicted"/>
<keyword evidence="1" id="KW-0812">Transmembrane</keyword>
<keyword evidence="3" id="KW-1185">Reference proteome</keyword>
<dbReference type="HOGENOM" id="CLU_100105_0_0_2"/>
<keyword evidence="1" id="KW-1133">Transmembrane helix</keyword>
<evidence type="ECO:0000313" key="3">
    <source>
        <dbReference type="Proteomes" id="UP000001686"/>
    </source>
</evidence>
<sequence>MKILAGIVSLSIALMTIALCWALNPWFDFWKDAFSDFGVEKARFPWLYNGGLILSSIFLMLYSIGIYEASSHKLEALSSGLLITASIFLALIGLFPGGTEPHNFVSTWFFLQSFFGFSVLGIVISLKGDKIRGLLISIPSALSPIVALAIDLTSGWPSAAVAEASGISVLALSLFSSISHYLGRRKRPSSEAP</sequence>
<reference evidence="2 3" key="1">
    <citation type="journal article" date="2008" name="Proc. Natl. Acad. Sci. U.S.A.">
        <title>A korarchaeal genome reveals new insights into the evolution of the Archaea.</title>
        <authorList>
            <person name="Elkins J.G."/>
            <person name="Podar M."/>
            <person name="Graham D.E."/>
            <person name="Makarova K.S."/>
            <person name="Wolf Y."/>
            <person name="Randau L."/>
            <person name="Hedlund B.P."/>
            <person name="Brochier-Armanet C."/>
            <person name="Kunin V."/>
            <person name="Anderson I."/>
            <person name="Lapidus A."/>
            <person name="Goltsman E."/>
            <person name="Barry K."/>
            <person name="Koonin E.V."/>
            <person name="Hugenholtz P."/>
            <person name="Kyrpides N."/>
            <person name="Wanner G."/>
            <person name="Richardson P."/>
            <person name="Keller M."/>
            <person name="Stetter K.O."/>
        </authorList>
    </citation>
    <scope>NUCLEOTIDE SEQUENCE [LARGE SCALE GENOMIC DNA]</scope>
    <source>
        <strain evidence="3">OPF8</strain>
    </source>
</reference>
<dbReference type="InterPro" id="IPR009339">
    <property type="entry name" value="DUF998"/>
</dbReference>
<name>B1L3L1_KORCO</name>
<feature type="transmembrane region" description="Helical" evidence="1">
    <location>
        <begin position="46"/>
        <end position="64"/>
    </location>
</feature>
<evidence type="ECO:0008006" key="4">
    <source>
        <dbReference type="Google" id="ProtNLM"/>
    </source>
</evidence>